<name>A0ABU4UKI4_9GAMM</name>
<gene>
    <name evidence="3" type="ORF">QLH52_22235</name>
</gene>
<evidence type="ECO:0000259" key="2">
    <source>
        <dbReference type="PROSITE" id="PS51384"/>
    </source>
</evidence>
<dbReference type="Gene3D" id="2.40.30.10">
    <property type="entry name" value="Translation factors"/>
    <property type="match status" value="1"/>
</dbReference>
<sequence>MTTLSTHRSRFTRVPQRLTVRETLRLGPRLRRIRFHGEALQDIVHAGPGAHLKLLLPVSGANSTGDAQWPDGFRSVARAYSLRRVDFAENLLDVDFVLHGDEGPGSRWAIRAAIGDIIGLAGVGGPPLSSAAADFHLLAGDLTALPAIAAVLETLPATAIGAALIEVPDAADQLVLQHPPGVQLHWLHARASSQLTGAVRQIRWLAEARVFATIAGESASVLAIRQYLLRERGLSPASLYTVPYWCRGWSEEDYHDERHRCMDGNT</sequence>
<dbReference type="InterPro" id="IPR017938">
    <property type="entry name" value="Riboflavin_synthase-like_b-brl"/>
</dbReference>
<dbReference type="InterPro" id="IPR013113">
    <property type="entry name" value="SIP_FAD-bd"/>
</dbReference>
<comment type="caution">
    <text evidence="3">The sequence shown here is derived from an EMBL/GenBank/DDBJ whole genome shotgun (WGS) entry which is preliminary data.</text>
</comment>
<dbReference type="PANTHER" id="PTHR30157">
    <property type="entry name" value="FERRIC REDUCTASE, NADPH-DEPENDENT"/>
    <property type="match status" value="1"/>
</dbReference>
<organism evidence="3 4">
    <name type="scientific">Methylomonas defluvii</name>
    <dbReference type="NCBI Taxonomy" id="3045149"/>
    <lineage>
        <taxon>Bacteria</taxon>
        <taxon>Pseudomonadati</taxon>
        <taxon>Pseudomonadota</taxon>
        <taxon>Gammaproteobacteria</taxon>
        <taxon>Methylococcales</taxon>
        <taxon>Methylococcaceae</taxon>
        <taxon>Methylomonas</taxon>
    </lineage>
</organism>
<dbReference type="SUPFAM" id="SSF63380">
    <property type="entry name" value="Riboflavin synthase domain-like"/>
    <property type="match status" value="1"/>
</dbReference>
<evidence type="ECO:0000313" key="4">
    <source>
        <dbReference type="Proteomes" id="UP001284537"/>
    </source>
</evidence>
<dbReference type="InterPro" id="IPR017927">
    <property type="entry name" value="FAD-bd_FR_type"/>
</dbReference>
<dbReference type="Pfam" id="PF08021">
    <property type="entry name" value="FAD_binding_9"/>
    <property type="match status" value="1"/>
</dbReference>
<dbReference type="Pfam" id="PF04954">
    <property type="entry name" value="SIP"/>
    <property type="match status" value="1"/>
</dbReference>
<dbReference type="Proteomes" id="UP001284537">
    <property type="component" value="Unassembled WGS sequence"/>
</dbReference>
<reference evidence="3 4" key="1">
    <citation type="submission" date="2023-11" db="EMBL/GenBank/DDBJ databases">
        <authorList>
            <person name="Ouyang M.-Y."/>
        </authorList>
    </citation>
    <scope>NUCLEOTIDE SEQUENCE [LARGE SCALE GENOMIC DNA]</scope>
    <source>
        <strain evidence="3 4">OY6</strain>
    </source>
</reference>
<dbReference type="InterPro" id="IPR039261">
    <property type="entry name" value="FNR_nucleotide-bd"/>
</dbReference>
<comment type="similarity">
    <text evidence="1">Belongs to the SIP oxidoreductase family.</text>
</comment>
<evidence type="ECO:0000256" key="1">
    <source>
        <dbReference type="ARBA" id="ARBA00035644"/>
    </source>
</evidence>
<dbReference type="InterPro" id="IPR007037">
    <property type="entry name" value="SIP_rossman_dom"/>
</dbReference>
<dbReference type="CDD" id="cd06193">
    <property type="entry name" value="siderophore_interacting"/>
    <property type="match status" value="1"/>
</dbReference>
<dbReference type="PANTHER" id="PTHR30157:SF0">
    <property type="entry name" value="NADPH-DEPENDENT FERRIC-CHELATE REDUCTASE"/>
    <property type="match status" value="1"/>
</dbReference>
<keyword evidence="4" id="KW-1185">Reference proteome</keyword>
<dbReference type="InterPro" id="IPR039374">
    <property type="entry name" value="SIP_fam"/>
</dbReference>
<accession>A0ABU4UKI4</accession>
<protein>
    <submittedName>
        <fullName evidence="3">Siderophore-interacting protein</fullName>
    </submittedName>
</protein>
<dbReference type="Gene3D" id="3.40.50.80">
    <property type="entry name" value="Nucleotide-binding domain of ferredoxin-NADP reductase (FNR) module"/>
    <property type="match status" value="1"/>
</dbReference>
<dbReference type="EMBL" id="JAXARY010000030">
    <property type="protein sequence ID" value="MDX8130027.1"/>
    <property type="molecule type" value="Genomic_DNA"/>
</dbReference>
<feature type="domain" description="FAD-binding FR-type" evidence="2">
    <location>
        <begin position="13"/>
        <end position="134"/>
    </location>
</feature>
<evidence type="ECO:0000313" key="3">
    <source>
        <dbReference type="EMBL" id="MDX8130027.1"/>
    </source>
</evidence>
<dbReference type="PROSITE" id="PS51384">
    <property type="entry name" value="FAD_FR"/>
    <property type="match status" value="1"/>
</dbReference>
<dbReference type="RefSeq" id="WP_319962993.1">
    <property type="nucleotide sequence ID" value="NZ_JAXARY010000030.1"/>
</dbReference>
<proteinExistence type="inferred from homology"/>